<accession>A0A8H9FZI2</accession>
<evidence type="ECO:0000256" key="1">
    <source>
        <dbReference type="ARBA" id="ARBA00007718"/>
    </source>
</evidence>
<dbReference type="CDD" id="cd03411">
    <property type="entry name" value="Ferrochelatase_N"/>
    <property type="match status" value="1"/>
</dbReference>
<comment type="catalytic activity">
    <reaction evidence="6">
        <text>Fe-coproporphyrin III + 2 H(+) = coproporphyrin III + Fe(2+)</text>
        <dbReference type="Rhea" id="RHEA:49572"/>
        <dbReference type="ChEBI" id="CHEBI:15378"/>
        <dbReference type="ChEBI" id="CHEBI:29033"/>
        <dbReference type="ChEBI" id="CHEBI:68438"/>
        <dbReference type="ChEBI" id="CHEBI:131725"/>
        <dbReference type="EC" id="4.99.1.9"/>
    </reaction>
    <physiologicalReaction direction="right-to-left" evidence="6">
        <dbReference type="Rhea" id="RHEA:49574"/>
    </physiologicalReaction>
</comment>
<dbReference type="PANTHER" id="PTHR11108:SF1">
    <property type="entry name" value="FERROCHELATASE, MITOCHONDRIAL"/>
    <property type="match status" value="1"/>
</dbReference>
<dbReference type="Gene3D" id="3.40.50.1400">
    <property type="match status" value="2"/>
</dbReference>
<evidence type="ECO:0000256" key="2">
    <source>
        <dbReference type="ARBA" id="ARBA00023004"/>
    </source>
</evidence>
<feature type="binding site" evidence="7">
    <location>
        <position position="195"/>
    </location>
    <ligand>
        <name>Fe(2+)</name>
        <dbReference type="ChEBI" id="CHEBI:29033"/>
    </ligand>
</feature>
<dbReference type="CDD" id="cd00419">
    <property type="entry name" value="Ferrochelatase_C"/>
    <property type="match status" value="1"/>
</dbReference>
<evidence type="ECO:0000313" key="9">
    <source>
        <dbReference type="EMBL" id="GGE24295.1"/>
    </source>
</evidence>
<comment type="subcellular location">
    <subcellularLocation>
        <location evidence="7">Cytoplasm</location>
    </subcellularLocation>
</comment>
<evidence type="ECO:0000313" key="10">
    <source>
        <dbReference type="Proteomes" id="UP000614460"/>
    </source>
</evidence>
<dbReference type="GO" id="GO:0046872">
    <property type="term" value="F:metal ion binding"/>
    <property type="evidence" value="ECO:0007669"/>
    <property type="project" value="UniProtKB-KW"/>
</dbReference>
<evidence type="ECO:0000256" key="4">
    <source>
        <dbReference type="ARBA" id="ARBA00023239"/>
    </source>
</evidence>
<sequence length="344" mass="39170">MSKKAKKGVLLVQLGTPNSPTTGEVKKYLTEFLMDPRVMDIPYVSRTLLVKGIIVPKRASKSAHTYSTIWSSETGSPLMYYSVQQQKMLQEELGEEYHVELAMRYQEPSIPNALKNLERMFLDSLIVIPLFPQYASATTGSVIDRVMELMRGWQYFPKVSFVSSYCDNPLMVDVIAEHAQKHDLNDYDHFLFSYHGLPVRQLGKVDPTGELKCPDFGCDSCKKEINSFCYLSQCYATTRAIVEKLNIPEEKYTVCFQSRLGKTPWIQPYTSDTLHDLAKSGKKKLLVFSPAFVADCIETLDEIQVEYADEFKALGGEEVHMVESLNENPKWIEALKRMVLENGN</sequence>
<dbReference type="UniPathway" id="UPA00252">
    <property type="reaction ID" value="UER00325"/>
</dbReference>
<dbReference type="Proteomes" id="UP000614460">
    <property type="component" value="Unassembled WGS sequence"/>
</dbReference>
<organism evidence="9 10">
    <name type="scientific">Sphingobacterium cellulitidis</name>
    <dbReference type="NCBI Taxonomy" id="1768011"/>
    <lineage>
        <taxon>Bacteria</taxon>
        <taxon>Pseudomonadati</taxon>
        <taxon>Bacteroidota</taxon>
        <taxon>Sphingobacteriia</taxon>
        <taxon>Sphingobacteriales</taxon>
        <taxon>Sphingobacteriaceae</taxon>
        <taxon>Sphingobacterium</taxon>
    </lineage>
</organism>
<dbReference type="GO" id="GO:0006783">
    <property type="term" value="P:heme biosynthetic process"/>
    <property type="evidence" value="ECO:0007669"/>
    <property type="project" value="UniProtKB-UniRule"/>
</dbReference>
<comment type="similarity">
    <text evidence="1 7 8">Belongs to the ferrochelatase family.</text>
</comment>
<evidence type="ECO:0000256" key="7">
    <source>
        <dbReference type="HAMAP-Rule" id="MF_00323"/>
    </source>
</evidence>
<feature type="binding site" evidence="7">
    <location>
        <position position="298"/>
    </location>
    <ligand>
        <name>Fe(2+)</name>
        <dbReference type="ChEBI" id="CHEBI:29033"/>
    </ligand>
</feature>
<reference evidence="9" key="2">
    <citation type="submission" date="2020-09" db="EMBL/GenBank/DDBJ databases">
        <authorList>
            <person name="Sun Q."/>
            <person name="Zhou Y."/>
        </authorList>
    </citation>
    <scope>NUCLEOTIDE SEQUENCE</scope>
    <source>
        <strain evidence="9">CGMCC 1.15966</strain>
    </source>
</reference>
<comment type="function">
    <text evidence="7">Catalyzes the ferrous insertion into protoporphyrin IX.</text>
</comment>
<name>A0A8H9FZI2_9SPHI</name>
<dbReference type="InterPro" id="IPR033659">
    <property type="entry name" value="Ferrochelatase_N"/>
</dbReference>
<keyword evidence="3 7" id="KW-0350">Heme biosynthesis</keyword>
<dbReference type="EMBL" id="BMKM01000005">
    <property type="protein sequence ID" value="GGE24295.1"/>
    <property type="molecule type" value="Genomic_DNA"/>
</dbReference>
<dbReference type="RefSeq" id="WP_094280724.1">
    <property type="nucleotide sequence ID" value="NZ_BMKM01000005.1"/>
</dbReference>
<dbReference type="InterPro" id="IPR033644">
    <property type="entry name" value="Ferrochelatase_C"/>
</dbReference>
<dbReference type="SUPFAM" id="SSF53800">
    <property type="entry name" value="Chelatase"/>
    <property type="match status" value="1"/>
</dbReference>
<evidence type="ECO:0000256" key="8">
    <source>
        <dbReference type="RuleBase" id="RU004185"/>
    </source>
</evidence>
<keyword evidence="2 7" id="KW-0408">Iron</keyword>
<dbReference type="GO" id="GO:0004325">
    <property type="term" value="F:ferrochelatase activity"/>
    <property type="evidence" value="ECO:0007669"/>
    <property type="project" value="UniProtKB-UniRule"/>
</dbReference>
<evidence type="ECO:0000256" key="6">
    <source>
        <dbReference type="ARBA" id="ARBA00024536"/>
    </source>
</evidence>
<dbReference type="AlphaFoldDB" id="A0A8H9FZI2"/>
<reference evidence="9" key="1">
    <citation type="journal article" date="2014" name="Int. J. Syst. Evol. Microbiol.">
        <title>Complete genome sequence of Corynebacterium casei LMG S-19264T (=DSM 44701T), isolated from a smear-ripened cheese.</title>
        <authorList>
            <consortium name="US DOE Joint Genome Institute (JGI-PGF)"/>
            <person name="Walter F."/>
            <person name="Albersmeier A."/>
            <person name="Kalinowski J."/>
            <person name="Ruckert C."/>
        </authorList>
    </citation>
    <scope>NUCLEOTIDE SEQUENCE</scope>
    <source>
        <strain evidence="9">CGMCC 1.15966</strain>
    </source>
</reference>
<keyword evidence="5 7" id="KW-0627">Porphyrin biosynthesis</keyword>
<dbReference type="Pfam" id="PF00762">
    <property type="entry name" value="Ferrochelatase"/>
    <property type="match status" value="1"/>
</dbReference>
<evidence type="ECO:0000256" key="5">
    <source>
        <dbReference type="ARBA" id="ARBA00023244"/>
    </source>
</evidence>
<comment type="caution">
    <text evidence="9">The sequence shown here is derived from an EMBL/GenBank/DDBJ whole genome shotgun (WGS) entry which is preliminary data.</text>
</comment>
<proteinExistence type="inferred from homology"/>
<keyword evidence="10" id="KW-1185">Reference proteome</keyword>
<keyword evidence="7" id="KW-0479">Metal-binding</keyword>
<dbReference type="GO" id="GO:0005737">
    <property type="term" value="C:cytoplasm"/>
    <property type="evidence" value="ECO:0007669"/>
    <property type="project" value="UniProtKB-SubCell"/>
</dbReference>
<keyword evidence="4 7" id="KW-0456">Lyase</keyword>
<keyword evidence="7" id="KW-0963">Cytoplasm</keyword>
<comment type="pathway">
    <text evidence="7">Porphyrin-containing compound metabolism; protoheme biosynthesis; protoheme from protoporphyrin-IX: step 1/1.</text>
</comment>
<evidence type="ECO:0000256" key="3">
    <source>
        <dbReference type="ARBA" id="ARBA00023133"/>
    </source>
</evidence>
<gene>
    <name evidence="7 9" type="primary">hemH</name>
    <name evidence="9" type="ORF">GCM10011516_22440</name>
</gene>
<dbReference type="PANTHER" id="PTHR11108">
    <property type="entry name" value="FERROCHELATASE"/>
    <property type="match status" value="1"/>
</dbReference>
<protein>
    <recommendedName>
        <fullName evidence="7">Ferrochelatase</fullName>
        <ecNumber evidence="7">4.98.1.1</ecNumber>
    </recommendedName>
    <alternativeName>
        <fullName evidence="7">Heme synthase</fullName>
    </alternativeName>
    <alternativeName>
        <fullName evidence="7">Protoheme ferro-lyase</fullName>
    </alternativeName>
</protein>
<comment type="catalytic activity">
    <reaction evidence="7">
        <text>heme b + 2 H(+) = protoporphyrin IX + Fe(2+)</text>
        <dbReference type="Rhea" id="RHEA:22584"/>
        <dbReference type="ChEBI" id="CHEBI:15378"/>
        <dbReference type="ChEBI" id="CHEBI:29033"/>
        <dbReference type="ChEBI" id="CHEBI:57306"/>
        <dbReference type="ChEBI" id="CHEBI:60344"/>
        <dbReference type="EC" id="4.98.1.1"/>
    </reaction>
</comment>
<dbReference type="NCBIfam" id="TIGR00109">
    <property type="entry name" value="hemH"/>
    <property type="match status" value="1"/>
</dbReference>
<dbReference type="EC" id="4.98.1.1" evidence="7"/>
<dbReference type="InterPro" id="IPR001015">
    <property type="entry name" value="Ferrochelatase"/>
</dbReference>
<dbReference type="HAMAP" id="MF_00323">
    <property type="entry name" value="Ferrochelatase"/>
    <property type="match status" value="1"/>
</dbReference>